<comment type="similarity">
    <text evidence="1">Belongs to the membrane fusion protein (MFP) (TC 8.A.1) family.</text>
</comment>
<dbReference type="eggNOG" id="COG0845">
    <property type="taxonomic scope" value="Bacteria"/>
</dbReference>
<dbReference type="PROSITE" id="PS51257">
    <property type="entry name" value="PROKAR_LIPOPROTEIN"/>
    <property type="match status" value="1"/>
</dbReference>
<dbReference type="InterPro" id="IPR058627">
    <property type="entry name" value="MdtA-like_C"/>
</dbReference>
<protein>
    <submittedName>
        <fullName evidence="3">Efflux transporter, RND family, MFP subunit</fullName>
    </submittedName>
</protein>
<proteinExistence type="inferred from homology"/>
<evidence type="ECO:0000313" key="4">
    <source>
        <dbReference type="Proteomes" id="UP000017148"/>
    </source>
</evidence>
<dbReference type="Pfam" id="PF25967">
    <property type="entry name" value="RND-MFP_C"/>
    <property type="match status" value="1"/>
</dbReference>
<dbReference type="STRING" id="1313304.CALK_0400"/>
<dbReference type="EMBL" id="ASJR01000003">
    <property type="protein sequence ID" value="ERP38912.1"/>
    <property type="molecule type" value="Genomic_DNA"/>
</dbReference>
<reference evidence="3 4" key="1">
    <citation type="journal article" date="2013" name="Environ. Microbiol.">
        <title>Genome analysis of Chitinivibrio alkaliphilus gen. nov., sp. nov., a novel extremely haloalkaliphilic anaerobic chitinolytic bacterium from the candidate phylum Termite Group 3.</title>
        <authorList>
            <person name="Sorokin D.Y."/>
            <person name="Gumerov V.M."/>
            <person name="Rakitin A.L."/>
            <person name="Beletsky A.V."/>
            <person name="Damste J.S."/>
            <person name="Muyzer G."/>
            <person name="Mardanov A.V."/>
            <person name="Ravin N.V."/>
        </authorList>
    </citation>
    <scope>NUCLEOTIDE SEQUENCE [LARGE SCALE GENOMIC DNA]</scope>
    <source>
        <strain evidence="3 4">ACht1</strain>
    </source>
</reference>
<dbReference type="OrthoDB" id="9806939at2"/>
<dbReference type="Gene3D" id="2.40.50.100">
    <property type="match status" value="1"/>
</dbReference>
<dbReference type="GO" id="GO:1990281">
    <property type="term" value="C:efflux pump complex"/>
    <property type="evidence" value="ECO:0007669"/>
    <property type="project" value="TreeGrafter"/>
</dbReference>
<dbReference type="RefSeq" id="WP_022635940.1">
    <property type="nucleotide sequence ID" value="NZ_ASJR01000003.1"/>
</dbReference>
<dbReference type="SUPFAM" id="SSF111369">
    <property type="entry name" value="HlyD-like secretion proteins"/>
    <property type="match status" value="1"/>
</dbReference>
<evidence type="ECO:0000313" key="3">
    <source>
        <dbReference type="EMBL" id="ERP38912.1"/>
    </source>
</evidence>
<dbReference type="Gene3D" id="2.40.420.20">
    <property type="match status" value="1"/>
</dbReference>
<dbReference type="Proteomes" id="UP000017148">
    <property type="component" value="Unassembled WGS sequence"/>
</dbReference>
<evidence type="ECO:0000256" key="1">
    <source>
        <dbReference type="ARBA" id="ARBA00009477"/>
    </source>
</evidence>
<accession>U7DA67</accession>
<keyword evidence="4" id="KW-1185">Reference proteome</keyword>
<dbReference type="GO" id="GO:0015562">
    <property type="term" value="F:efflux transmembrane transporter activity"/>
    <property type="evidence" value="ECO:0007669"/>
    <property type="project" value="TreeGrafter"/>
</dbReference>
<organism evidence="3 4">
    <name type="scientific">Chitinivibrio alkaliphilus ACht1</name>
    <dbReference type="NCBI Taxonomy" id="1313304"/>
    <lineage>
        <taxon>Bacteria</taxon>
        <taxon>Pseudomonadati</taxon>
        <taxon>Fibrobacterota</taxon>
        <taxon>Chitinivibrionia</taxon>
        <taxon>Chitinivibrionales</taxon>
        <taxon>Chitinivibrionaceae</taxon>
        <taxon>Chitinivibrio</taxon>
    </lineage>
</organism>
<gene>
    <name evidence="3" type="ORF">CALK_0400</name>
</gene>
<dbReference type="NCBIfam" id="TIGR01730">
    <property type="entry name" value="RND_mfp"/>
    <property type="match status" value="1"/>
</dbReference>
<feature type="domain" description="Multidrug resistance protein MdtA-like C-terminal permuted SH3" evidence="2">
    <location>
        <begin position="270"/>
        <end position="328"/>
    </location>
</feature>
<dbReference type="InterPro" id="IPR006143">
    <property type="entry name" value="RND_pump_MFP"/>
</dbReference>
<comment type="caution">
    <text evidence="3">The sequence shown here is derived from an EMBL/GenBank/DDBJ whole genome shotgun (WGS) entry which is preliminary data.</text>
</comment>
<dbReference type="PANTHER" id="PTHR30469">
    <property type="entry name" value="MULTIDRUG RESISTANCE PROTEIN MDTA"/>
    <property type="match status" value="1"/>
</dbReference>
<dbReference type="AlphaFoldDB" id="U7DA67"/>
<dbReference type="Gene3D" id="1.10.287.470">
    <property type="entry name" value="Helix hairpin bin"/>
    <property type="match status" value="1"/>
</dbReference>
<name>U7DA67_9BACT</name>
<evidence type="ECO:0000259" key="2">
    <source>
        <dbReference type="Pfam" id="PF25967"/>
    </source>
</evidence>
<sequence length="343" mass="38175">MKRYLCVYMVIVLSMLGCSSQEGQEEFRSIQDIQDEQGIPVSVSEVERTSLKQVEEIGGTVKGHRQTYISTAAAGIVNRISVSPGDYVQNGQVVASMRFEQGSPIAVAQSAYDHAKRSYERVQRLQKEGAASSSELEAVRAQYENAKHSLGQARVAQYLRASFNGTVVDVLEKEGSKVDTRTPVVLMADMSRAKIELQASERTYERLQKGQRAFLFHGEDTLWGEVTDLSLSAHPLTHNFTVTTHFDNEEDNLRSGMYKQVRLVVHQKDDVITMPFDLIQYDLMGNPYAYVIENGRAKKRDLTLGVSDGMYYEVVSGLSEGDQLVVAGNSRLFSDAAVNVVNQ</sequence>